<proteinExistence type="predicted"/>
<organism evidence="1 2">
    <name type="scientific">Methylomarinum roseum</name>
    <dbReference type="NCBI Taxonomy" id="3067653"/>
    <lineage>
        <taxon>Bacteria</taxon>
        <taxon>Pseudomonadati</taxon>
        <taxon>Pseudomonadota</taxon>
        <taxon>Gammaproteobacteria</taxon>
        <taxon>Methylococcales</taxon>
        <taxon>Methylococcaceae</taxon>
        <taxon>Methylomarinum</taxon>
    </lineage>
</organism>
<dbReference type="Proteomes" id="UP001225378">
    <property type="component" value="Chromosome"/>
</dbReference>
<evidence type="ECO:0000313" key="1">
    <source>
        <dbReference type="EMBL" id="XBS21591.1"/>
    </source>
</evidence>
<protein>
    <submittedName>
        <fullName evidence="1">Uncharacterized protein</fullName>
    </submittedName>
</protein>
<dbReference type="RefSeq" id="WP_349432224.1">
    <property type="nucleotide sequence ID" value="NZ_CP157743.1"/>
</dbReference>
<name>A0AAU7NYE9_9GAMM</name>
<reference evidence="1 2" key="1">
    <citation type="journal article" date="2024" name="Microbiology">
        <title>Methylomarinum rosea sp. nov., a novel halophilic methanotrophic bacterium from the hypersaline Lake Elton.</title>
        <authorList>
            <person name="Suleimanov R.Z."/>
            <person name="Oshkin I.Y."/>
            <person name="Danilova O.V."/>
            <person name="Suzina N.E."/>
            <person name="Dedysh S.N."/>
        </authorList>
    </citation>
    <scope>NUCLEOTIDE SEQUENCE [LARGE SCALE GENOMIC DNA]</scope>
    <source>
        <strain evidence="1 2">Ch1-1</strain>
    </source>
</reference>
<dbReference type="AlphaFoldDB" id="A0AAU7NYE9"/>
<dbReference type="EMBL" id="CP157743">
    <property type="protein sequence ID" value="XBS21591.1"/>
    <property type="molecule type" value="Genomic_DNA"/>
</dbReference>
<accession>A0AAU7NYE9</accession>
<gene>
    <name evidence="1" type="ORF">Q9L42_005565</name>
</gene>
<keyword evidence="2" id="KW-1185">Reference proteome</keyword>
<evidence type="ECO:0000313" key="2">
    <source>
        <dbReference type="Proteomes" id="UP001225378"/>
    </source>
</evidence>
<sequence>MLIKNALMRMRKALIVALFLPFPVATWEDDAVLYFISRVNPIIEAYARPDAVTWAERGAGLTFDIFSIRFR</sequence>
<dbReference type="KEGG" id="mech:Q9L42_005565"/>